<name>A0A9X2ER35_9GAMM</name>
<reference evidence="2" key="1">
    <citation type="journal article" date="2022" name="Arch. Microbiol.">
        <title>Microbulbifer okhotskensis sp. nov., isolated from a deep bottom sediment of the Okhotsk Sea.</title>
        <authorList>
            <person name="Romanenko L."/>
            <person name="Kurilenko V."/>
            <person name="Otstavnykh N."/>
            <person name="Velansky P."/>
            <person name="Isaeva M."/>
            <person name="Mikhailov V."/>
        </authorList>
    </citation>
    <scope>NUCLEOTIDE SEQUENCE</scope>
    <source>
        <strain evidence="2">OS29</strain>
    </source>
</reference>
<evidence type="ECO:0000313" key="2">
    <source>
        <dbReference type="EMBL" id="MCO1336889.1"/>
    </source>
</evidence>
<comment type="caution">
    <text evidence="2">The sequence shown here is derived from an EMBL/GenBank/DDBJ whole genome shotgun (WGS) entry which is preliminary data.</text>
</comment>
<sequence>MAALASLTGDGARCLSCGTNYLIAGFSKLLYLTLEGAAVLLSVYVSFYFLTVIPLAVCIVLVLLIRLFFAPLIAKPTPKKFFGKRSR</sequence>
<keyword evidence="1" id="KW-1133">Transmembrane helix</keyword>
<protein>
    <submittedName>
        <fullName evidence="2">Uncharacterized protein</fullName>
    </submittedName>
</protein>
<dbReference type="Proteomes" id="UP001139028">
    <property type="component" value="Unassembled WGS sequence"/>
</dbReference>
<gene>
    <name evidence="2" type="ORF">MO867_21405</name>
</gene>
<keyword evidence="3" id="KW-1185">Reference proteome</keyword>
<organism evidence="2 3">
    <name type="scientific">Microbulbifer okhotskensis</name>
    <dbReference type="NCBI Taxonomy" id="2926617"/>
    <lineage>
        <taxon>Bacteria</taxon>
        <taxon>Pseudomonadati</taxon>
        <taxon>Pseudomonadota</taxon>
        <taxon>Gammaproteobacteria</taxon>
        <taxon>Cellvibrionales</taxon>
        <taxon>Microbulbiferaceae</taxon>
        <taxon>Microbulbifer</taxon>
    </lineage>
</organism>
<evidence type="ECO:0000256" key="1">
    <source>
        <dbReference type="SAM" id="Phobius"/>
    </source>
</evidence>
<accession>A0A9X2ER35</accession>
<evidence type="ECO:0000313" key="3">
    <source>
        <dbReference type="Proteomes" id="UP001139028"/>
    </source>
</evidence>
<keyword evidence="1" id="KW-0812">Transmembrane</keyword>
<dbReference type="EMBL" id="JALBWM010000227">
    <property type="protein sequence ID" value="MCO1336889.1"/>
    <property type="molecule type" value="Genomic_DNA"/>
</dbReference>
<keyword evidence="1" id="KW-0472">Membrane</keyword>
<dbReference type="AlphaFoldDB" id="A0A9X2ER35"/>
<feature type="transmembrane region" description="Helical" evidence="1">
    <location>
        <begin position="53"/>
        <end position="74"/>
    </location>
</feature>
<proteinExistence type="predicted"/>
<dbReference type="RefSeq" id="WP_252472919.1">
    <property type="nucleotide sequence ID" value="NZ_JALBWM010000227.1"/>
</dbReference>
<feature type="transmembrane region" description="Helical" evidence="1">
    <location>
        <begin position="29"/>
        <end position="47"/>
    </location>
</feature>